<sequence length="441" mass="48141">MTLVWCRALNVKPVPPPSFNLRNESDRFQPGTRTVLVKNATIWTGRVDGLGILKGDIFMDGGIVVRTGVVEKSLLASREYNVVDALGAWVTPGYICPSPQLLPHVLMRLRIVDMHSHLGGSSSPVLEGAADDNSYKGLALPWLRALDALNTHYDGFVLAVAGGVTTSLILPGSADAMGTAAAHPRNIPDHMPVVKILRVSMLGRAWTPYGASGKYTTTPERSRLPKTNIAPRRRPASGQASVQTHCYKTVDIDAFVSNEFQFPIASFHHAHETYLIPEVLKHAYGKPPASAMFSSFARYKHESYRHSEFAPRILAENGLKVMGLDHRIGFIKPGYDADLVLWDSHPLALGATPVQVFINGIPQLSDPYISKKPASHQHAPKTPNFDQDRMDAIKYERLPLLEAATRTTGAVLFRNVLSLWTAGVRASEVPGNVLVEGGAIN</sequence>
<dbReference type="EMBL" id="JARKIE010000223">
    <property type="protein sequence ID" value="KAJ7664308.1"/>
    <property type="molecule type" value="Genomic_DNA"/>
</dbReference>
<dbReference type="PANTHER" id="PTHR43668">
    <property type="entry name" value="ALLANTOINASE"/>
    <property type="match status" value="1"/>
</dbReference>
<dbReference type="SUPFAM" id="SSF51338">
    <property type="entry name" value="Composite domain of metallo-dependent hydrolases"/>
    <property type="match status" value="1"/>
</dbReference>
<dbReference type="AlphaFoldDB" id="A0AAD7G7I8"/>
<name>A0AAD7G7I8_MYCRO</name>
<evidence type="ECO:0000256" key="1">
    <source>
        <dbReference type="SAM" id="MobiDB-lite"/>
    </source>
</evidence>
<evidence type="ECO:0000313" key="3">
    <source>
        <dbReference type="EMBL" id="KAJ7664308.1"/>
    </source>
</evidence>
<dbReference type="GO" id="GO:0004038">
    <property type="term" value="F:allantoinase activity"/>
    <property type="evidence" value="ECO:0007669"/>
    <property type="project" value="TreeGrafter"/>
</dbReference>
<dbReference type="InterPro" id="IPR050138">
    <property type="entry name" value="DHOase/Allantoinase_Hydrolase"/>
</dbReference>
<evidence type="ECO:0000313" key="4">
    <source>
        <dbReference type="Proteomes" id="UP001221757"/>
    </source>
</evidence>
<dbReference type="InterPro" id="IPR032466">
    <property type="entry name" value="Metal_Hydrolase"/>
</dbReference>
<dbReference type="GO" id="GO:0005737">
    <property type="term" value="C:cytoplasm"/>
    <property type="evidence" value="ECO:0007669"/>
    <property type="project" value="TreeGrafter"/>
</dbReference>
<evidence type="ECO:0000259" key="2">
    <source>
        <dbReference type="Pfam" id="PF01979"/>
    </source>
</evidence>
<protein>
    <recommendedName>
        <fullName evidence="2">Amidohydrolase-related domain-containing protein</fullName>
    </recommendedName>
</protein>
<dbReference type="PANTHER" id="PTHR43668:SF5">
    <property type="entry name" value="AMIDOHYDROLASE 3 DOMAIN-CONTAINING PROTEIN"/>
    <property type="match status" value="1"/>
</dbReference>
<gene>
    <name evidence="3" type="ORF">B0H17DRAFT_1143701</name>
</gene>
<organism evidence="3 4">
    <name type="scientific">Mycena rosella</name>
    <name type="common">Pink bonnet</name>
    <name type="synonym">Agaricus rosellus</name>
    <dbReference type="NCBI Taxonomy" id="1033263"/>
    <lineage>
        <taxon>Eukaryota</taxon>
        <taxon>Fungi</taxon>
        <taxon>Dikarya</taxon>
        <taxon>Basidiomycota</taxon>
        <taxon>Agaricomycotina</taxon>
        <taxon>Agaricomycetes</taxon>
        <taxon>Agaricomycetidae</taxon>
        <taxon>Agaricales</taxon>
        <taxon>Marasmiineae</taxon>
        <taxon>Mycenaceae</taxon>
        <taxon>Mycena</taxon>
    </lineage>
</organism>
<accession>A0AAD7G7I8</accession>
<keyword evidence="4" id="KW-1185">Reference proteome</keyword>
<proteinExistence type="predicted"/>
<feature type="region of interest" description="Disordered" evidence="1">
    <location>
        <begin position="216"/>
        <end position="240"/>
    </location>
</feature>
<dbReference type="Gene3D" id="3.20.20.140">
    <property type="entry name" value="Metal-dependent hydrolases"/>
    <property type="match status" value="2"/>
</dbReference>
<dbReference type="GO" id="GO:0006145">
    <property type="term" value="P:purine nucleobase catabolic process"/>
    <property type="evidence" value="ECO:0007669"/>
    <property type="project" value="TreeGrafter"/>
</dbReference>
<dbReference type="SUPFAM" id="SSF51556">
    <property type="entry name" value="Metallo-dependent hydrolases"/>
    <property type="match status" value="1"/>
</dbReference>
<feature type="domain" description="Amidohydrolase-related" evidence="2">
    <location>
        <begin position="314"/>
        <end position="359"/>
    </location>
</feature>
<comment type="caution">
    <text evidence="3">The sequence shown here is derived from an EMBL/GenBank/DDBJ whole genome shotgun (WGS) entry which is preliminary data.</text>
</comment>
<dbReference type="Pfam" id="PF01979">
    <property type="entry name" value="Amidohydro_1"/>
    <property type="match status" value="1"/>
</dbReference>
<dbReference type="Proteomes" id="UP001221757">
    <property type="component" value="Unassembled WGS sequence"/>
</dbReference>
<dbReference type="Gene3D" id="2.30.40.10">
    <property type="entry name" value="Urease, subunit C, domain 1"/>
    <property type="match status" value="1"/>
</dbReference>
<dbReference type="InterPro" id="IPR011059">
    <property type="entry name" value="Metal-dep_hydrolase_composite"/>
</dbReference>
<dbReference type="InterPro" id="IPR006680">
    <property type="entry name" value="Amidohydro-rel"/>
</dbReference>
<reference evidence="3" key="1">
    <citation type="submission" date="2023-03" db="EMBL/GenBank/DDBJ databases">
        <title>Massive genome expansion in bonnet fungi (Mycena s.s.) driven by repeated elements and novel gene families across ecological guilds.</title>
        <authorList>
            <consortium name="Lawrence Berkeley National Laboratory"/>
            <person name="Harder C.B."/>
            <person name="Miyauchi S."/>
            <person name="Viragh M."/>
            <person name="Kuo A."/>
            <person name="Thoen E."/>
            <person name="Andreopoulos B."/>
            <person name="Lu D."/>
            <person name="Skrede I."/>
            <person name="Drula E."/>
            <person name="Henrissat B."/>
            <person name="Morin E."/>
            <person name="Kohler A."/>
            <person name="Barry K."/>
            <person name="LaButti K."/>
            <person name="Morin E."/>
            <person name="Salamov A."/>
            <person name="Lipzen A."/>
            <person name="Mereny Z."/>
            <person name="Hegedus B."/>
            <person name="Baldrian P."/>
            <person name="Stursova M."/>
            <person name="Weitz H."/>
            <person name="Taylor A."/>
            <person name="Grigoriev I.V."/>
            <person name="Nagy L.G."/>
            <person name="Martin F."/>
            <person name="Kauserud H."/>
        </authorList>
    </citation>
    <scope>NUCLEOTIDE SEQUENCE</scope>
    <source>
        <strain evidence="3">CBHHK067</strain>
    </source>
</reference>